<comment type="caution">
    <text evidence="3">The sequence shown here is derived from an EMBL/GenBank/DDBJ whole genome shotgun (WGS) entry which is preliminary data.</text>
</comment>
<accession>A0ABW9VNI3</accession>
<evidence type="ECO:0008006" key="5">
    <source>
        <dbReference type="Google" id="ProtNLM"/>
    </source>
</evidence>
<protein>
    <recommendedName>
        <fullName evidence="5">Endopeptidase</fullName>
    </recommendedName>
</protein>
<dbReference type="EMBL" id="WWCM01000013">
    <property type="protein sequence ID" value="MYM41067.1"/>
    <property type="molecule type" value="Genomic_DNA"/>
</dbReference>
<feature type="chain" id="PRO_5046638858" description="Endopeptidase" evidence="2">
    <location>
        <begin position="23"/>
        <end position="80"/>
    </location>
</feature>
<dbReference type="Proteomes" id="UP000478090">
    <property type="component" value="Unassembled WGS sequence"/>
</dbReference>
<evidence type="ECO:0000313" key="4">
    <source>
        <dbReference type="Proteomes" id="UP000478090"/>
    </source>
</evidence>
<name>A0ABW9VNI3_9BURK</name>
<feature type="compositionally biased region" description="Pro residues" evidence="1">
    <location>
        <begin position="30"/>
        <end position="47"/>
    </location>
</feature>
<dbReference type="PROSITE" id="PS51257">
    <property type="entry name" value="PROKAR_LIPOPROTEIN"/>
    <property type="match status" value="1"/>
</dbReference>
<feature type="signal peptide" evidence="2">
    <location>
        <begin position="1"/>
        <end position="22"/>
    </location>
</feature>
<proteinExistence type="predicted"/>
<evidence type="ECO:0000256" key="2">
    <source>
        <dbReference type="SAM" id="SignalP"/>
    </source>
</evidence>
<evidence type="ECO:0000256" key="1">
    <source>
        <dbReference type="SAM" id="MobiDB-lite"/>
    </source>
</evidence>
<organism evidence="3 4">
    <name type="scientific">Duganella qianjiadongensis</name>
    <dbReference type="NCBI Taxonomy" id="2692176"/>
    <lineage>
        <taxon>Bacteria</taxon>
        <taxon>Pseudomonadati</taxon>
        <taxon>Pseudomonadota</taxon>
        <taxon>Betaproteobacteria</taxon>
        <taxon>Burkholderiales</taxon>
        <taxon>Oxalobacteraceae</taxon>
        <taxon>Telluria group</taxon>
        <taxon>Duganella</taxon>
    </lineage>
</organism>
<evidence type="ECO:0000313" key="3">
    <source>
        <dbReference type="EMBL" id="MYM41067.1"/>
    </source>
</evidence>
<gene>
    <name evidence="3" type="ORF">GTP27_17215</name>
</gene>
<dbReference type="RefSeq" id="WP_161040398.1">
    <property type="nucleotide sequence ID" value="NZ_WWCM01000013.1"/>
</dbReference>
<feature type="region of interest" description="Disordered" evidence="1">
    <location>
        <begin position="26"/>
        <end position="80"/>
    </location>
</feature>
<keyword evidence="4" id="KW-1185">Reference proteome</keyword>
<reference evidence="3 4" key="1">
    <citation type="submission" date="2019-12" db="EMBL/GenBank/DDBJ databases">
        <title>Novel species isolated from a subtropical stream in China.</title>
        <authorList>
            <person name="Lu H."/>
        </authorList>
    </citation>
    <scope>NUCLEOTIDE SEQUENCE [LARGE SCALE GENOMIC DNA]</scope>
    <source>
        <strain evidence="3 4">CY13W</strain>
    </source>
</reference>
<keyword evidence="2" id="KW-0732">Signal</keyword>
<sequence>MTTSRPLLRALLASVLALTALAACNKRPADQPPTPTTSPEPATPAPATPATTPDNPPPANPSTNPNATPPASAPAPATRQ</sequence>